<evidence type="ECO:0000259" key="8">
    <source>
        <dbReference type="Pfam" id="PF06454"/>
    </source>
</evidence>
<dbReference type="PANTHER" id="PTHR31142:SF26">
    <property type="entry name" value="THH1_TOM1_TOM3 DOMAIN-CONTAINING PROTEIN"/>
    <property type="match status" value="1"/>
</dbReference>
<evidence type="ECO:0000256" key="6">
    <source>
        <dbReference type="ARBA" id="ARBA00023136"/>
    </source>
</evidence>
<name>A0A2H5PIQ4_CITUN</name>
<feature type="domain" description="THH1/TOM1/TOM3" evidence="8">
    <location>
        <begin position="20"/>
        <end position="60"/>
    </location>
</feature>
<gene>
    <name evidence="9" type="ORF">CUMW_138530</name>
</gene>
<protein>
    <recommendedName>
        <fullName evidence="8">THH1/TOM1/TOM3 domain-containing protein</fullName>
    </recommendedName>
</protein>
<keyword evidence="5 7" id="KW-1133">Transmembrane helix</keyword>
<evidence type="ECO:0000256" key="1">
    <source>
        <dbReference type="ARBA" id="ARBA00004128"/>
    </source>
</evidence>
<dbReference type="Pfam" id="PF06454">
    <property type="entry name" value="THH1_TOM1-3_dom"/>
    <property type="match status" value="1"/>
</dbReference>
<evidence type="ECO:0000256" key="5">
    <source>
        <dbReference type="ARBA" id="ARBA00022989"/>
    </source>
</evidence>
<evidence type="ECO:0000313" key="10">
    <source>
        <dbReference type="Proteomes" id="UP000236630"/>
    </source>
</evidence>
<feature type="transmembrane region" description="Helical" evidence="7">
    <location>
        <begin position="66"/>
        <end position="93"/>
    </location>
</feature>
<reference evidence="9 10" key="1">
    <citation type="journal article" date="2017" name="Front. Genet.">
        <title>Draft sequencing of the heterozygous diploid genome of Satsuma (Citrus unshiu Marc.) using a hybrid assembly approach.</title>
        <authorList>
            <person name="Shimizu T."/>
            <person name="Tanizawa Y."/>
            <person name="Mochizuki T."/>
            <person name="Nagasaki H."/>
            <person name="Yoshioka T."/>
            <person name="Toyoda A."/>
            <person name="Fujiyama A."/>
            <person name="Kaminuma E."/>
            <person name="Nakamura Y."/>
        </authorList>
    </citation>
    <scope>NUCLEOTIDE SEQUENCE [LARGE SCALE GENOMIC DNA]</scope>
    <source>
        <strain evidence="10">cv. Miyagawa wase</strain>
    </source>
</reference>
<dbReference type="AlphaFoldDB" id="A0A2H5PIQ4"/>
<keyword evidence="4 7" id="KW-0812">Transmembrane</keyword>
<proteinExistence type="inferred from homology"/>
<accession>A0A2H5PIQ4</accession>
<keyword evidence="10" id="KW-1185">Reference proteome</keyword>
<dbReference type="InterPro" id="IPR040226">
    <property type="entry name" value="THH1/TOM1/TOM3"/>
</dbReference>
<dbReference type="STRING" id="55188.A0A2H5PIQ4"/>
<keyword evidence="3" id="KW-0926">Vacuole</keyword>
<sequence length="104" mass="11439">MVLESSIFNCYPPSLLVPNLALASVDGFIALVAFYQLTRVHMRNKEVGWTCQKVLHLMIASSNLGYLIYFISTLLAFLLLVMGGFTGLMLVALSSWGRPLPSGE</sequence>
<dbReference type="PANTHER" id="PTHR31142">
    <property type="entry name" value="TOBAMOVIRUS MULTIPLICATION PROTEIN 1-LIKE ISOFORM X1"/>
    <property type="match status" value="1"/>
</dbReference>
<comment type="caution">
    <text evidence="9">The sequence shown here is derived from an EMBL/GenBank/DDBJ whole genome shotgun (WGS) entry which is preliminary data.</text>
</comment>
<dbReference type="GO" id="GO:0005774">
    <property type="term" value="C:vacuolar membrane"/>
    <property type="evidence" value="ECO:0007669"/>
    <property type="project" value="UniProtKB-SubCell"/>
</dbReference>
<evidence type="ECO:0000256" key="4">
    <source>
        <dbReference type="ARBA" id="ARBA00022692"/>
    </source>
</evidence>
<comment type="subcellular location">
    <subcellularLocation>
        <location evidence="1">Vacuole membrane</location>
        <topology evidence="1">Multi-pass membrane protein</topology>
    </subcellularLocation>
</comment>
<dbReference type="InterPro" id="IPR009457">
    <property type="entry name" value="THH1/TOM1/TOM3_dom"/>
</dbReference>
<evidence type="ECO:0000256" key="3">
    <source>
        <dbReference type="ARBA" id="ARBA00022554"/>
    </source>
</evidence>
<evidence type="ECO:0000256" key="2">
    <source>
        <dbReference type="ARBA" id="ARBA00006779"/>
    </source>
</evidence>
<organism evidence="9 10">
    <name type="scientific">Citrus unshiu</name>
    <name type="common">Satsuma mandarin</name>
    <name type="synonym">Citrus nobilis var. unshiu</name>
    <dbReference type="NCBI Taxonomy" id="55188"/>
    <lineage>
        <taxon>Eukaryota</taxon>
        <taxon>Viridiplantae</taxon>
        <taxon>Streptophyta</taxon>
        <taxon>Embryophyta</taxon>
        <taxon>Tracheophyta</taxon>
        <taxon>Spermatophyta</taxon>
        <taxon>Magnoliopsida</taxon>
        <taxon>eudicotyledons</taxon>
        <taxon>Gunneridae</taxon>
        <taxon>Pentapetalae</taxon>
        <taxon>rosids</taxon>
        <taxon>malvids</taxon>
        <taxon>Sapindales</taxon>
        <taxon>Rutaceae</taxon>
        <taxon>Aurantioideae</taxon>
        <taxon>Citrus</taxon>
    </lineage>
</organism>
<keyword evidence="6 7" id="KW-0472">Membrane</keyword>
<comment type="similarity">
    <text evidence="2">Belongs to the plant tobamovirus multiplication TOM1 protein family.</text>
</comment>
<dbReference type="Proteomes" id="UP000236630">
    <property type="component" value="Unassembled WGS sequence"/>
</dbReference>
<dbReference type="EMBL" id="BDQV01000076">
    <property type="protein sequence ID" value="GAY51995.1"/>
    <property type="molecule type" value="Genomic_DNA"/>
</dbReference>
<feature type="transmembrane region" description="Helical" evidence="7">
    <location>
        <begin position="15"/>
        <end position="35"/>
    </location>
</feature>
<evidence type="ECO:0000256" key="7">
    <source>
        <dbReference type="SAM" id="Phobius"/>
    </source>
</evidence>
<evidence type="ECO:0000313" key="9">
    <source>
        <dbReference type="EMBL" id="GAY51995.1"/>
    </source>
</evidence>